<dbReference type="Gene3D" id="1.20.1330.10">
    <property type="entry name" value="f41 fragment of flagellin, N-terminal domain"/>
    <property type="match status" value="1"/>
</dbReference>
<dbReference type="InterPro" id="IPR001492">
    <property type="entry name" value="Flagellin"/>
</dbReference>
<dbReference type="InterPro" id="IPR046358">
    <property type="entry name" value="Flagellin_C"/>
</dbReference>
<evidence type="ECO:0000313" key="7">
    <source>
        <dbReference type="Proteomes" id="UP001055460"/>
    </source>
</evidence>
<evidence type="ECO:0000256" key="1">
    <source>
        <dbReference type="ARBA" id="ARBA00005709"/>
    </source>
</evidence>
<gene>
    <name evidence="6" type="ORF">NE863_01170</name>
</gene>
<sequence length="564" mass="60394">MAQVRGQLNSGLRIQTAADNAAYWSISTTMRSDAKAVSAVQDALGLGAAKVETAYAAMDAVTGILSEFKARLVTAREPGVDKGKLQKELDQLKQQILSIVDSASFSGQNWLRTNVSDIYDSDLNRTSVASSFSRDARNGVSLNTADFFLRDSSLFNSTGGGILQADTRDLRTVGGIRFVTSVDVDGYTTNSNYNNRAGQAGEFVFHFTGPLSFSNAGDKITFDVIVDKDSSSQGLSLPLHAGKTTSVTVDRTTVDTVLGAAANGVISDYTQYAAVLDHAVKQAGAGATVKTYRHPYEPYAPIINQIGFMTQQNSGLDGSYVEVANLVVSTSSGGGAGLVENSDFGERGSEMTLTFEQFEVYKDVVVSFNFSVNGEAPSTHSFDRNQVNALLGKDTGKIETVDEMVTVLQSLITRPNTIIQNNGSGGILIKSDPAVDRKSGAGTFIGFTNIDVNIEPIARRNFLDVDIAANPQSVDSYLHYIEVVLQRTIDGAAALGSLLSRIDMQTTFAQTLMATIDKGVGRLVDADMNETSTRLKALQSQEQLGIQALQIANSNAQNILQLFR</sequence>
<evidence type="ECO:0000259" key="5">
    <source>
        <dbReference type="Pfam" id="PF00700"/>
    </source>
</evidence>
<keyword evidence="6" id="KW-0282">Flagellum</keyword>
<dbReference type="Pfam" id="PF00700">
    <property type="entry name" value="Flagellin_C"/>
    <property type="match status" value="1"/>
</dbReference>
<dbReference type="PANTHER" id="PTHR42792:SF2">
    <property type="entry name" value="FLAGELLIN"/>
    <property type="match status" value="1"/>
</dbReference>
<dbReference type="InterPro" id="IPR001029">
    <property type="entry name" value="Flagellin_N"/>
</dbReference>
<feature type="domain" description="Flagellin C-terminal" evidence="5">
    <location>
        <begin position="480"/>
        <end position="563"/>
    </location>
</feature>
<dbReference type="InterPro" id="IPR042187">
    <property type="entry name" value="Flagellin_C_sub2"/>
</dbReference>
<keyword evidence="6" id="KW-0969">Cilium</keyword>
<dbReference type="Proteomes" id="UP001055460">
    <property type="component" value="Chromosome"/>
</dbReference>
<evidence type="ECO:0000256" key="3">
    <source>
        <dbReference type="RuleBase" id="RU362073"/>
    </source>
</evidence>
<keyword evidence="3" id="KW-0964">Secreted</keyword>
<reference evidence="6" key="1">
    <citation type="submission" date="2022-06" db="EMBL/GenBank/DDBJ databases">
        <title>Physiological and biochemical characterization and genomic elucidation of a strain of the genus Ensifer adhaerens M8 that combines arsenic oxidation and chromium reduction.</title>
        <authorList>
            <person name="Li X."/>
            <person name="Yu c."/>
        </authorList>
    </citation>
    <scope>NUCLEOTIDE SEQUENCE</scope>
    <source>
        <strain evidence="6">M8</strain>
    </source>
</reference>
<proteinExistence type="inferred from homology"/>
<evidence type="ECO:0000256" key="2">
    <source>
        <dbReference type="ARBA" id="ARBA00023143"/>
    </source>
</evidence>
<comment type="subcellular location">
    <subcellularLocation>
        <location evidence="3">Secreted</location>
    </subcellularLocation>
    <subcellularLocation>
        <location evidence="3">Bacterial flagellum</location>
    </subcellularLocation>
</comment>
<dbReference type="GO" id="GO:0009288">
    <property type="term" value="C:bacterial-type flagellum"/>
    <property type="evidence" value="ECO:0007669"/>
    <property type="project" value="UniProtKB-SubCell"/>
</dbReference>
<comment type="function">
    <text evidence="3">Flagellin is the subunit protein which polymerizes to form the filaments of bacterial flagella.</text>
</comment>
<keyword evidence="6" id="KW-0966">Cell projection</keyword>
<dbReference type="EMBL" id="CP098807">
    <property type="protein sequence ID" value="USJ23632.1"/>
    <property type="molecule type" value="Genomic_DNA"/>
</dbReference>
<dbReference type="RefSeq" id="WP_244546722.1">
    <property type="nucleotide sequence ID" value="NZ_CP098807.1"/>
</dbReference>
<dbReference type="SUPFAM" id="SSF64518">
    <property type="entry name" value="Phase 1 flagellin"/>
    <property type="match status" value="1"/>
</dbReference>
<accession>A0A9Q9DA44</accession>
<comment type="similarity">
    <text evidence="1 3">Belongs to the bacterial flagellin family.</text>
</comment>
<name>A0A9Q9DA44_ENSAD</name>
<dbReference type="GO" id="GO:0005198">
    <property type="term" value="F:structural molecule activity"/>
    <property type="evidence" value="ECO:0007669"/>
    <property type="project" value="UniProtKB-UniRule"/>
</dbReference>
<keyword evidence="2 3" id="KW-0975">Bacterial flagellum</keyword>
<dbReference type="PANTHER" id="PTHR42792">
    <property type="entry name" value="FLAGELLIN"/>
    <property type="match status" value="1"/>
</dbReference>
<organism evidence="6 7">
    <name type="scientific">Ensifer adhaerens</name>
    <name type="common">Sinorhizobium morelense</name>
    <dbReference type="NCBI Taxonomy" id="106592"/>
    <lineage>
        <taxon>Bacteria</taxon>
        <taxon>Pseudomonadati</taxon>
        <taxon>Pseudomonadota</taxon>
        <taxon>Alphaproteobacteria</taxon>
        <taxon>Hyphomicrobiales</taxon>
        <taxon>Rhizobiaceae</taxon>
        <taxon>Sinorhizobium/Ensifer group</taxon>
        <taxon>Ensifer</taxon>
    </lineage>
</organism>
<evidence type="ECO:0000313" key="6">
    <source>
        <dbReference type="EMBL" id="USJ23632.1"/>
    </source>
</evidence>
<dbReference type="AlphaFoldDB" id="A0A9Q9DA44"/>
<dbReference type="Gene3D" id="6.10.10.10">
    <property type="entry name" value="Flagellar export chaperone, C-terminal domain"/>
    <property type="match status" value="1"/>
</dbReference>
<dbReference type="Pfam" id="PF00669">
    <property type="entry name" value="Flagellin_N"/>
    <property type="match status" value="1"/>
</dbReference>
<dbReference type="PRINTS" id="PR00207">
    <property type="entry name" value="FLAGELLIN"/>
</dbReference>
<evidence type="ECO:0000259" key="4">
    <source>
        <dbReference type="Pfam" id="PF00669"/>
    </source>
</evidence>
<protein>
    <recommendedName>
        <fullName evidence="3">Flagellin</fullName>
    </recommendedName>
</protein>
<dbReference type="GO" id="GO:0005576">
    <property type="term" value="C:extracellular region"/>
    <property type="evidence" value="ECO:0007669"/>
    <property type="project" value="UniProtKB-SubCell"/>
</dbReference>
<feature type="domain" description="Flagellin N-terminal" evidence="4">
    <location>
        <begin position="1"/>
        <end position="113"/>
    </location>
</feature>